<dbReference type="Pfam" id="PF06775">
    <property type="entry name" value="Seipin"/>
    <property type="match status" value="1"/>
</dbReference>
<dbReference type="GO" id="GO:0140042">
    <property type="term" value="P:lipid droplet formation"/>
    <property type="evidence" value="ECO:0007669"/>
    <property type="project" value="UniProtKB-ARBA"/>
</dbReference>
<evidence type="ECO:0000256" key="6">
    <source>
        <dbReference type="ARBA" id="ARBA00023136"/>
    </source>
</evidence>
<dbReference type="InterPro" id="IPR009617">
    <property type="entry name" value="Seipin"/>
</dbReference>
<organism evidence="9 10">
    <name type="scientific">Hyaloscypha hepaticicola</name>
    <dbReference type="NCBI Taxonomy" id="2082293"/>
    <lineage>
        <taxon>Eukaryota</taxon>
        <taxon>Fungi</taxon>
        <taxon>Dikarya</taxon>
        <taxon>Ascomycota</taxon>
        <taxon>Pezizomycotina</taxon>
        <taxon>Leotiomycetes</taxon>
        <taxon>Helotiales</taxon>
        <taxon>Hyaloscyphaceae</taxon>
        <taxon>Hyaloscypha</taxon>
    </lineage>
</organism>
<keyword evidence="5" id="KW-0443">Lipid metabolism</keyword>
<dbReference type="Proteomes" id="UP000235672">
    <property type="component" value="Unassembled WGS sequence"/>
</dbReference>
<dbReference type="CDD" id="cd23995">
    <property type="entry name" value="Seipin_BSCL2_like"/>
    <property type="match status" value="1"/>
</dbReference>
<feature type="region of interest" description="Disordered" evidence="7">
    <location>
        <begin position="335"/>
        <end position="383"/>
    </location>
</feature>
<evidence type="ECO:0000256" key="4">
    <source>
        <dbReference type="ARBA" id="ARBA00022989"/>
    </source>
</evidence>
<dbReference type="GO" id="GO:0006629">
    <property type="term" value="P:lipid metabolic process"/>
    <property type="evidence" value="ECO:0007669"/>
    <property type="project" value="UniProtKB-KW"/>
</dbReference>
<keyword evidence="10" id="KW-1185">Reference proteome</keyword>
<dbReference type="PANTHER" id="PTHR21212">
    <property type="entry name" value="BERNARDINELLI-SEIP CONGENITAL LIPODYSTROPHY 2 HOMOLOG BSCL2 PROTEIN"/>
    <property type="match status" value="1"/>
</dbReference>
<keyword evidence="6 8" id="KW-0472">Membrane</keyword>
<dbReference type="STRING" id="1745343.A0A2J6Q9R4"/>
<evidence type="ECO:0000256" key="3">
    <source>
        <dbReference type="ARBA" id="ARBA00022824"/>
    </source>
</evidence>
<keyword evidence="4 8" id="KW-1133">Transmembrane helix</keyword>
<feature type="compositionally biased region" description="Acidic residues" evidence="7">
    <location>
        <begin position="290"/>
        <end position="299"/>
    </location>
</feature>
<evidence type="ECO:0008006" key="11">
    <source>
        <dbReference type="Google" id="ProtNLM"/>
    </source>
</evidence>
<dbReference type="EMBL" id="KZ613476">
    <property type="protein sequence ID" value="PMD23018.1"/>
    <property type="molecule type" value="Genomic_DNA"/>
</dbReference>
<name>A0A2J6Q9R4_9HELO</name>
<evidence type="ECO:0000256" key="8">
    <source>
        <dbReference type="SAM" id="Phobius"/>
    </source>
</evidence>
<evidence type="ECO:0000256" key="2">
    <source>
        <dbReference type="ARBA" id="ARBA00022692"/>
    </source>
</evidence>
<feature type="transmembrane region" description="Helical" evidence="8">
    <location>
        <begin position="234"/>
        <end position="259"/>
    </location>
</feature>
<feature type="compositionally biased region" description="Basic residues" evidence="7">
    <location>
        <begin position="374"/>
        <end position="383"/>
    </location>
</feature>
<dbReference type="AlphaFoldDB" id="A0A2J6Q9R4"/>
<keyword evidence="3" id="KW-0256">Endoplasmic reticulum</keyword>
<accession>A0A2J6Q9R4</accession>
<sequence length="383" mass="42922">MDLILTPVRVATSKPARQTYLNTFLFMITSSILLGLAVFAYILFYLNYVPQIGIERVIHLQYGDGPHPYGIAALDSSLISQQPYDIIVSLNVPRSPTNIAQGNFMLSLSLLPRTYKPALPVTSTSVLKRTNAVSEGDMLFFSRRPAILTYTSRLVSLSERLFSLPLYILGLRQESEILHIPMAESQSFPKGWKNVPGYVMLELQAGQEVQVYDVRVLFTAQFGGIRWLMYNHRILSFLIFTSAFWFSEIIFTLLGWLAVQTLFTTKTEVKKELVKVEETDASTIKAEGGEGTDGDEPDLSDTPRTFPTYGRQAPLRFVPKVKEEDSEEFIMDETAIQPLTAEADDEDEELEVYRGGRDSGIGTSFSEGGERSGVARRRSRGGK</sequence>
<feature type="transmembrane region" description="Helical" evidence="8">
    <location>
        <begin position="20"/>
        <end position="46"/>
    </location>
</feature>
<evidence type="ECO:0000256" key="1">
    <source>
        <dbReference type="ARBA" id="ARBA00004477"/>
    </source>
</evidence>
<keyword evidence="2 8" id="KW-0812">Transmembrane</keyword>
<dbReference type="GO" id="GO:0005789">
    <property type="term" value="C:endoplasmic reticulum membrane"/>
    <property type="evidence" value="ECO:0007669"/>
    <property type="project" value="UniProtKB-SubCell"/>
</dbReference>
<gene>
    <name evidence="9" type="ORF">NA56DRAFT_623854</name>
</gene>
<evidence type="ECO:0000313" key="9">
    <source>
        <dbReference type="EMBL" id="PMD23018.1"/>
    </source>
</evidence>
<evidence type="ECO:0000256" key="5">
    <source>
        <dbReference type="ARBA" id="ARBA00023098"/>
    </source>
</evidence>
<protein>
    <recommendedName>
        <fullName evidence="11">DUF1226-domain-containing protein</fullName>
    </recommendedName>
</protein>
<reference evidence="9 10" key="1">
    <citation type="submission" date="2016-05" db="EMBL/GenBank/DDBJ databases">
        <title>A degradative enzymes factory behind the ericoid mycorrhizal symbiosis.</title>
        <authorList>
            <consortium name="DOE Joint Genome Institute"/>
            <person name="Martino E."/>
            <person name="Morin E."/>
            <person name="Grelet G."/>
            <person name="Kuo A."/>
            <person name="Kohler A."/>
            <person name="Daghino S."/>
            <person name="Barry K."/>
            <person name="Choi C."/>
            <person name="Cichocki N."/>
            <person name="Clum A."/>
            <person name="Copeland A."/>
            <person name="Hainaut M."/>
            <person name="Haridas S."/>
            <person name="Labutti K."/>
            <person name="Lindquist E."/>
            <person name="Lipzen A."/>
            <person name="Khouja H.-R."/>
            <person name="Murat C."/>
            <person name="Ohm R."/>
            <person name="Olson A."/>
            <person name="Spatafora J."/>
            <person name="Veneault-Fourrey C."/>
            <person name="Henrissat B."/>
            <person name="Grigoriev I."/>
            <person name="Martin F."/>
            <person name="Perotto S."/>
        </authorList>
    </citation>
    <scope>NUCLEOTIDE SEQUENCE [LARGE SCALE GENOMIC DNA]</scope>
    <source>
        <strain evidence="9 10">UAMH 7357</strain>
    </source>
</reference>
<dbReference type="PANTHER" id="PTHR21212:SF0">
    <property type="entry name" value="SEIPIN"/>
    <property type="match status" value="1"/>
</dbReference>
<dbReference type="OrthoDB" id="3990054at2759"/>
<feature type="region of interest" description="Disordered" evidence="7">
    <location>
        <begin position="282"/>
        <end position="307"/>
    </location>
</feature>
<evidence type="ECO:0000256" key="7">
    <source>
        <dbReference type="SAM" id="MobiDB-lite"/>
    </source>
</evidence>
<comment type="subcellular location">
    <subcellularLocation>
        <location evidence="1">Endoplasmic reticulum membrane</location>
        <topology evidence="1">Multi-pass membrane protein</topology>
    </subcellularLocation>
</comment>
<evidence type="ECO:0000313" key="10">
    <source>
        <dbReference type="Proteomes" id="UP000235672"/>
    </source>
</evidence>
<proteinExistence type="predicted"/>